<dbReference type="SUPFAM" id="SSF51735">
    <property type="entry name" value="NAD(P)-binding Rossmann-fold domains"/>
    <property type="match status" value="1"/>
</dbReference>
<organism evidence="4 5">
    <name type="scientific">Cephalotrichum gorgonifer</name>
    <dbReference type="NCBI Taxonomy" id="2041049"/>
    <lineage>
        <taxon>Eukaryota</taxon>
        <taxon>Fungi</taxon>
        <taxon>Dikarya</taxon>
        <taxon>Ascomycota</taxon>
        <taxon>Pezizomycotina</taxon>
        <taxon>Sordariomycetes</taxon>
        <taxon>Hypocreomycetidae</taxon>
        <taxon>Microascales</taxon>
        <taxon>Microascaceae</taxon>
        <taxon>Cephalotrichum</taxon>
    </lineage>
</organism>
<comment type="caution">
    <text evidence="4">The sequence shown here is derived from an EMBL/GenBank/DDBJ whole genome shotgun (WGS) entry which is preliminary data.</text>
</comment>
<keyword evidence="5" id="KW-1185">Reference proteome</keyword>
<evidence type="ECO:0000256" key="1">
    <source>
        <dbReference type="ARBA" id="ARBA00006484"/>
    </source>
</evidence>
<keyword evidence="3" id="KW-0560">Oxidoreductase</keyword>
<dbReference type="EMBL" id="ONZQ02000003">
    <property type="protein sequence ID" value="SPO00316.1"/>
    <property type="molecule type" value="Genomic_DNA"/>
</dbReference>
<protein>
    <submittedName>
        <fullName evidence="4">Related to levodione reductase</fullName>
    </submittedName>
</protein>
<dbReference type="PANTHER" id="PTHR43180">
    <property type="entry name" value="3-OXOACYL-(ACYL-CARRIER-PROTEIN) REDUCTASE (AFU_ORTHOLOGUE AFUA_6G11210)"/>
    <property type="match status" value="1"/>
</dbReference>
<evidence type="ECO:0000256" key="3">
    <source>
        <dbReference type="ARBA" id="ARBA00023002"/>
    </source>
</evidence>
<dbReference type="InterPro" id="IPR002347">
    <property type="entry name" value="SDR_fam"/>
</dbReference>
<dbReference type="PROSITE" id="PS00061">
    <property type="entry name" value="ADH_SHORT"/>
    <property type="match status" value="1"/>
</dbReference>
<evidence type="ECO:0000313" key="4">
    <source>
        <dbReference type="EMBL" id="SPO00316.1"/>
    </source>
</evidence>
<dbReference type="InterPro" id="IPR036291">
    <property type="entry name" value="NAD(P)-bd_dom_sf"/>
</dbReference>
<comment type="similarity">
    <text evidence="1">Belongs to the short-chain dehydrogenases/reductases (SDR) family.</text>
</comment>
<dbReference type="PANTHER" id="PTHR43180:SF66">
    <property type="entry name" value="SHORT-CHAIN DEHYDROGENASE_REDUCTASE FAMILY PROTEIN"/>
    <property type="match status" value="1"/>
</dbReference>
<dbReference type="Proteomes" id="UP001187682">
    <property type="component" value="Unassembled WGS sequence"/>
</dbReference>
<dbReference type="Pfam" id="PF13561">
    <property type="entry name" value="adh_short_C2"/>
    <property type="match status" value="1"/>
</dbReference>
<dbReference type="FunFam" id="3.40.50.720:FF:000084">
    <property type="entry name" value="Short-chain dehydrogenase reductase"/>
    <property type="match status" value="1"/>
</dbReference>
<dbReference type="GO" id="GO:0016491">
    <property type="term" value="F:oxidoreductase activity"/>
    <property type="evidence" value="ECO:0007669"/>
    <property type="project" value="UniProtKB-KW"/>
</dbReference>
<dbReference type="PRINTS" id="PR00081">
    <property type="entry name" value="GDHRDH"/>
</dbReference>
<gene>
    <name evidence="4" type="ORF">DNG_03161</name>
</gene>
<accession>A0AAE8MTQ2</accession>
<evidence type="ECO:0000313" key="5">
    <source>
        <dbReference type="Proteomes" id="UP001187682"/>
    </source>
</evidence>
<dbReference type="CDD" id="cd05233">
    <property type="entry name" value="SDR_c"/>
    <property type="match status" value="1"/>
</dbReference>
<dbReference type="Gene3D" id="3.40.50.720">
    <property type="entry name" value="NAD(P)-binding Rossmann-like Domain"/>
    <property type="match status" value="1"/>
</dbReference>
<proteinExistence type="inferred from homology"/>
<dbReference type="PRINTS" id="PR00080">
    <property type="entry name" value="SDRFAMILY"/>
</dbReference>
<evidence type="ECO:0000256" key="2">
    <source>
        <dbReference type="ARBA" id="ARBA00022857"/>
    </source>
</evidence>
<reference evidence="4" key="1">
    <citation type="submission" date="2018-03" db="EMBL/GenBank/DDBJ databases">
        <authorList>
            <person name="Guldener U."/>
        </authorList>
    </citation>
    <scope>NUCLEOTIDE SEQUENCE</scope>
</reference>
<sequence>MSDRESAASTAKRRLTALSEQLVAPISDQGTFEGIPKLKKIAGPSNGPRAVGKVVIITGTNSPLGIGRATAHQFAQNGARAIYLCDYEATHLDTHKREILSLYPSVEIHTRQFDAGDAPSVKAVVDDALAAYGRLDVFFANAGIVGVPKVFTEVEPEDFMRTMKTNTLSVFLAAKYAAPAMQVTSADKKYPSGSIIGTASVAGLRSNAGSTDYSCSKSGVISIAQTVAFQLAGTGVRINALCPGVIETGMTAPMYEAARERGTQRKIGQLNPLKRGAHADEVARVALFLGSDESSYVNGQAWAVDGGLSAGHPFVMGKLA</sequence>
<dbReference type="AlphaFoldDB" id="A0AAE8MTQ2"/>
<dbReference type="InterPro" id="IPR020904">
    <property type="entry name" value="Sc_DH/Rdtase_CS"/>
</dbReference>
<keyword evidence="2" id="KW-0521">NADP</keyword>
<name>A0AAE8MTQ2_9PEZI</name>